<dbReference type="NCBIfam" id="NF003765">
    <property type="entry name" value="PRK05359.1"/>
    <property type="match status" value="1"/>
</dbReference>
<evidence type="ECO:0000259" key="5">
    <source>
        <dbReference type="SMART" id="SM00479"/>
    </source>
</evidence>
<evidence type="ECO:0000313" key="7">
    <source>
        <dbReference type="Proteomes" id="UP001344447"/>
    </source>
</evidence>
<evidence type="ECO:0000256" key="1">
    <source>
        <dbReference type="ARBA" id="ARBA00009921"/>
    </source>
</evidence>
<dbReference type="AlphaFoldDB" id="A0AAN7U204"/>
<dbReference type="PANTHER" id="PTHR11046:SF0">
    <property type="entry name" value="OLIGORIBONUCLEASE, MITOCHONDRIAL"/>
    <property type="match status" value="1"/>
</dbReference>
<dbReference type="PANTHER" id="PTHR11046">
    <property type="entry name" value="OLIGORIBONUCLEASE, MITOCHONDRIAL"/>
    <property type="match status" value="1"/>
</dbReference>
<protein>
    <recommendedName>
        <fullName evidence="5">Exonuclease domain-containing protein</fullName>
    </recommendedName>
</protein>
<proteinExistence type="inferred from homology"/>
<accession>A0AAN7U204</accession>
<dbReference type="Proteomes" id="UP001344447">
    <property type="component" value="Unassembled WGS sequence"/>
</dbReference>
<dbReference type="InterPro" id="IPR012337">
    <property type="entry name" value="RNaseH-like_sf"/>
</dbReference>
<dbReference type="GO" id="GO:0000175">
    <property type="term" value="F:3'-5'-RNA exonuclease activity"/>
    <property type="evidence" value="ECO:0007669"/>
    <property type="project" value="InterPro"/>
</dbReference>
<comment type="caution">
    <text evidence="6">The sequence shown here is derived from an EMBL/GenBank/DDBJ whole genome shotgun (WGS) entry which is preliminary data.</text>
</comment>
<evidence type="ECO:0000256" key="4">
    <source>
        <dbReference type="ARBA" id="ARBA00022839"/>
    </source>
</evidence>
<comment type="similarity">
    <text evidence="1">Belongs to the oligoribonuclease family.</text>
</comment>
<dbReference type="Gene3D" id="3.30.420.10">
    <property type="entry name" value="Ribonuclease H-like superfamily/Ribonuclease H"/>
    <property type="match status" value="1"/>
</dbReference>
<evidence type="ECO:0000256" key="2">
    <source>
        <dbReference type="ARBA" id="ARBA00022722"/>
    </source>
</evidence>
<dbReference type="EMBL" id="JAVFKY010000006">
    <property type="protein sequence ID" value="KAK5575328.1"/>
    <property type="molecule type" value="Genomic_DNA"/>
</dbReference>
<keyword evidence="7" id="KW-1185">Reference proteome</keyword>
<name>A0AAN7U204_9MYCE</name>
<dbReference type="GO" id="GO:0005739">
    <property type="term" value="C:mitochondrion"/>
    <property type="evidence" value="ECO:0007669"/>
    <property type="project" value="TreeGrafter"/>
</dbReference>
<reference evidence="6 7" key="1">
    <citation type="submission" date="2023-11" db="EMBL/GenBank/DDBJ databases">
        <title>Dfirmibasis_genome.</title>
        <authorList>
            <person name="Edelbroek B."/>
            <person name="Kjellin J."/>
            <person name="Jerlstrom-Hultqvist J."/>
            <person name="Soderbom F."/>
        </authorList>
    </citation>
    <scope>NUCLEOTIDE SEQUENCE [LARGE SCALE GENOMIC DNA]</scope>
    <source>
        <strain evidence="6 7">TNS-C-14</strain>
    </source>
</reference>
<dbReference type="InterPro" id="IPR036397">
    <property type="entry name" value="RNaseH_sf"/>
</dbReference>
<gene>
    <name evidence="6" type="ORF">RB653_010586</name>
</gene>
<dbReference type="FunFam" id="3.30.420.10:FF:000003">
    <property type="entry name" value="Oligoribonuclease"/>
    <property type="match status" value="1"/>
</dbReference>
<dbReference type="SUPFAM" id="SSF53098">
    <property type="entry name" value="Ribonuclease H-like"/>
    <property type="match status" value="1"/>
</dbReference>
<dbReference type="Pfam" id="PF00929">
    <property type="entry name" value="RNase_T"/>
    <property type="match status" value="1"/>
</dbReference>
<evidence type="ECO:0000313" key="6">
    <source>
        <dbReference type="EMBL" id="KAK5575328.1"/>
    </source>
</evidence>
<dbReference type="InterPro" id="IPR013520">
    <property type="entry name" value="Ribonucl_H"/>
</dbReference>
<dbReference type="CDD" id="cd06135">
    <property type="entry name" value="Orn"/>
    <property type="match status" value="1"/>
</dbReference>
<feature type="domain" description="Exonuclease" evidence="5">
    <location>
        <begin position="18"/>
        <end position="190"/>
    </location>
</feature>
<dbReference type="InterPro" id="IPR022894">
    <property type="entry name" value="Oligoribonuclease"/>
</dbReference>
<evidence type="ECO:0000256" key="3">
    <source>
        <dbReference type="ARBA" id="ARBA00022801"/>
    </source>
</evidence>
<keyword evidence="4" id="KW-0269">Exonuclease</keyword>
<dbReference type="SMART" id="SM00479">
    <property type="entry name" value="EXOIII"/>
    <property type="match status" value="1"/>
</dbReference>
<keyword evidence="2" id="KW-0540">Nuclease</keyword>
<sequence>MSTTPTYNRPAIKERSKRMIWVDLEMTGLDISKDVILEMAIVITDADLNVIEKGPNLVIHRSDEVLKNMNDWCIEHHGKSGLTEDVRNSKISLKEAETIMLEFVRKHTDKGICPLAGNTVHEDRRFLLKEMPTFAEHLHYRIIDVSTIKELSRRWYPYIQAPKKLCGHRALQDIEESIEELKSYRVTVFK</sequence>
<keyword evidence="3" id="KW-0378">Hydrolase</keyword>
<organism evidence="6 7">
    <name type="scientific">Dictyostelium firmibasis</name>
    <dbReference type="NCBI Taxonomy" id="79012"/>
    <lineage>
        <taxon>Eukaryota</taxon>
        <taxon>Amoebozoa</taxon>
        <taxon>Evosea</taxon>
        <taxon>Eumycetozoa</taxon>
        <taxon>Dictyostelia</taxon>
        <taxon>Dictyosteliales</taxon>
        <taxon>Dictyosteliaceae</taxon>
        <taxon>Dictyostelium</taxon>
    </lineage>
</organism>
<dbReference type="GO" id="GO:0003676">
    <property type="term" value="F:nucleic acid binding"/>
    <property type="evidence" value="ECO:0007669"/>
    <property type="project" value="InterPro"/>
</dbReference>